<dbReference type="Proteomes" id="UP001596972">
    <property type="component" value="Unassembled WGS sequence"/>
</dbReference>
<sequence length="51" mass="5717">MSDIIPVLHRAFPAWGFSVRDGEWRASGQVFVAATSLELLLAWITMIEDDP</sequence>
<protein>
    <submittedName>
        <fullName evidence="1">Uncharacterized protein</fullName>
    </submittedName>
</protein>
<name>A0ABW3EI29_9ACTN</name>
<organism evidence="1 2">
    <name type="scientific">Actinomadura sediminis</name>
    <dbReference type="NCBI Taxonomy" id="1038904"/>
    <lineage>
        <taxon>Bacteria</taxon>
        <taxon>Bacillati</taxon>
        <taxon>Actinomycetota</taxon>
        <taxon>Actinomycetes</taxon>
        <taxon>Streptosporangiales</taxon>
        <taxon>Thermomonosporaceae</taxon>
        <taxon>Actinomadura</taxon>
    </lineage>
</organism>
<accession>A0ABW3EI29</accession>
<reference evidence="2" key="1">
    <citation type="journal article" date="2019" name="Int. J. Syst. Evol. Microbiol.">
        <title>The Global Catalogue of Microorganisms (GCM) 10K type strain sequencing project: providing services to taxonomists for standard genome sequencing and annotation.</title>
        <authorList>
            <consortium name="The Broad Institute Genomics Platform"/>
            <consortium name="The Broad Institute Genome Sequencing Center for Infectious Disease"/>
            <person name="Wu L."/>
            <person name="Ma J."/>
        </authorList>
    </citation>
    <scope>NUCLEOTIDE SEQUENCE [LARGE SCALE GENOMIC DNA]</scope>
    <source>
        <strain evidence="2">JCM 31202</strain>
    </source>
</reference>
<evidence type="ECO:0000313" key="2">
    <source>
        <dbReference type="Proteomes" id="UP001596972"/>
    </source>
</evidence>
<dbReference type="EMBL" id="JBHTJA010000007">
    <property type="protein sequence ID" value="MFD0899973.1"/>
    <property type="molecule type" value="Genomic_DNA"/>
</dbReference>
<evidence type="ECO:0000313" key="1">
    <source>
        <dbReference type="EMBL" id="MFD0899973.1"/>
    </source>
</evidence>
<gene>
    <name evidence="1" type="ORF">ACFQ11_06185</name>
</gene>
<dbReference type="RefSeq" id="WP_378296884.1">
    <property type="nucleotide sequence ID" value="NZ_JBHTJA010000007.1"/>
</dbReference>
<proteinExistence type="predicted"/>
<comment type="caution">
    <text evidence="1">The sequence shown here is derived from an EMBL/GenBank/DDBJ whole genome shotgun (WGS) entry which is preliminary data.</text>
</comment>
<keyword evidence="2" id="KW-1185">Reference proteome</keyword>